<protein>
    <submittedName>
        <fullName evidence="2">Uncharacterized protein</fullName>
    </submittedName>
</protein>
<proteinExistence type="predicted"/>
<dbReference type="AlphaFoldDB" id="A0A4Z2EV01"/>
<organism evidence="2 3">
    <name type="scientific">Liparis tanakae</name>
    <name type="common">Tanaka's snailfish</name>
    <dbReference type="NCBI Taxonomy" id="230148"/>
    <lineage>
        <taxon>Eukaryota</taxon>
        <taxon>Metazoa</taxon>
        <taxon>Chordata</taxon>
        <taxon>Craniata</taxon>
        <taxon>Vertebrata</taxon>
        <taxon>Euteleostomi</taxon>
        <taxon>Actinopterygii</taxon>
        <taxon>Neopterygii</taxon>
        <taxon>Teleostei</taxon>
        <taxon>Neoteleostei</taxon>
        <taxon>Acanthomorphata</taxon>
        <taxon>Eupercaria</taxon>
        <taxon>Perciformes</taxon>
        <taxon>Cottioidei</taxon>
        <taxon>Cottales</taxon>
        <taxon>Liparidae</taxon>
        <taxon>Liparis</taxon>
    </lineage>
</organism>
<keyword evidence="3" id="KW-1185">Reference proteome</keyword>
<reference evidence="2 3" key="1">
    <citation type="submission" date="2019-03" db="EMBL/GenBank/DDBJ databases">
        <title>First draft genome of Liparis tanakae, snailfish: a comprehensive survey of snailfish specific genes.</title>
        <authorList>
            <person name="Kim W."/>
            <person name="Song I."/>
            <person name="Jeong J.-H."/>
            <person name="Kim D."/>
            <person name="Kim S."/>
            <person name="Ryu S."/>
            <person name="Song J.Y."/>
            <person name="Lee S.K."/>
        </authorList>
    </citation>
    <scope>NUCLEOTIDE SEQUENCE [LARGE SCALE GENOMIC DNA]</scope>
    <source>
        <tissue evidence="2">Muscle</tissue>
    </source>
</reference>
<dbReference type="EMBL" id="SRLO01002585">
    <property type="protein sequence ID" value="TNN32613.1"/>
    <property type="molecule type" value="Genomic_DNA"/>
</dbReference>
<dbReference type="Proteomes" id="UP000314294">
    <property type="component" value="Unassembled WGS sequence"/>
</dbReference>
<feature type="region of interest" description="Disordered" evidence="1">
    <location>
        <begin position="119"/>
        <end position="159"/>
    </location>
</feature>
<name>A0A4Z2EV01_9TELE</name>
<evidence type="ECO:0000313" key="2">
    <source>
        <dbReference type="EMBL" id="TNN32613.1"/>
    </source>
</evidence>
<evidence type="ECO:0000256" key="1">
    <source>
        <dbReference type="SAM" id="MobiDB-lite"/>
    </source>
</evidence>
<accession>A0A4Z2EV01</accession>
<evidence type="ECO:0000313" key="3">
    <source>
        <dbReference type="Proteomes" id="UP000314294"/>
    </source>
</evidence>
<comment type="caution">
    <text evidence="2">The sequence shown here is derived from an EMBL/GenBank/DDBJ whole genome shotgun (WGS) entry which is preliminary data.</text>
</comment>
<sequence>MWTSAPGSCSMRLSLRSRLRRLLREPTEDGSALRQLPEQEDTEHVSRSTHLLLLLLLREQDTPTLQIERLQEAQIPDGLRELLQAIQNLNGGEPAEHLSVMKESWRSHEGVMEESWRSHGGVMEESEQRHPLPRVPSCRSTPEAPGRAGGTSLSLQAGT</sequence>
<gene>
    <name evidence="2" type="ORF">EYF80_057222</name>
</gene>